<dbReference type="CDD" id="cd01850">
    <property type="entry name" value="CDC_Septin"/>
    <property type="match status" value="1"/>
</dbReference>
<accession>A0A0V1HWE8</accession>
<dbReference type="InterPro" id="IPR030379">
    <property type="entry name" value="G_SEPTIN_dom"/>
</dbReference>
<dbReference type="Pfam" id="PF00735">
    <property type="entry name" value="Septin"/>
    <property type="match status" value="1"/>
</dbReference>
<keyword evidence="11" id="KW-1185">Reference proteome</keyword>
<evidence type="ECO:0000313" key="10">
    <source>
        <dbReference type="EMBL" id="KRZ15115.1"/>
    </source>
</evidence>
<dbReference type="Gene3D" id="3.40.50.300">
    <property type="entry name" value="P-loop containing nucleotide triphosphate hydrolases"/>
    <property type="match status" value="1"/>
</dbReference>
<dbReference type="Proteomes" id="UP000055024">
    <property type="component" value="Unassembled WGS sequence"/>
</dbReference>
<keyword evidence="5 7" id="KW-0342">GTP-binding</keyword>
<dbReference type="InterPro" id="IPR027417">
    <property type="entry name" value="P-loop_NTPase"/>
</dbReference>
<keyword evidence="6" id="KW-0206">Cytoskeleton</keyword>
<dbReference type="PIRSF" id="PIRSF006698">
    <property type="entry name" value="Septin"/>
    <property type="match status" value="1"/>
</dbReference>
<dbReference type="AlphaFoldDB" id="A0A0V1HWE8"/>
<dbReference type="GO" id="GO:0005856">
    <property type="term" value="C:cytoskeleton"/>
    <property type="evidence" value="ECO:0007669"/>
    <property type="project" value="UniProtKB-SubCell"/>
</dbReference>
<evidence type="ECO:0000256" key="6">
    <source>
        <dbReference type="ARBA" id="ARBA00023212"/>
    </source>
</evidence>
<evidence type="ECO:0000256" key="2">
    <source>
        <dbReference type="ARBA" id="ARBA00022490"/>
    </source>
</evidence>
<dbReference type="PROSITE" id="PS51719">
    <property type="entry name" value="G_SEPTIN"/>
    <property type="match status" value="1"/>
</dbReference>
<evidence type="ECO:0000256" key="4">
    <source>
        <dbReference type="ARBA" id="ARBA00023054"/>
    </source>
</evidence>
<keyword evidence="3 7" id="KW-0547">Nucleotide-binding</keyword>
<feature type="domain" description="Septin-type G" evidence="9">
    <location>
        <begin position="76"/>
        <end position="358"/>
    </location>
</feature>
<evidence type="ECO:0000256" key="5">
    <source>
        <dbReference type="ARBA" id="ARBA00023134"/>
    </source>
</evidence>
<protein>
    <submittedName>
        <fullName evidence="10">Septin-8-B</fullName>
    </submittedName>
</protein>
<comment type="similarity">
    <text evidence="7">Belongs to the TRAFAC class TrmE-Era-EngA-EngB-Septin-like GTPase superfamily. Septin GTPase family.</text>
</comment>
<dbReference type="PANTHER" id="PTHR18884">
    <property type="entry name" value="SEPTIN"/>
    <property type="match status" value="1"/>
</dbReference>
<evidence type="ECO:0000313" key="11">
    <source>
        <dbReference type="Proteomes" id="UP000055024"/>
    </source>
</evidence>
<sequence length="467" mass="54573">LNVRSFFWKKKIFAESLKMVVELDTRDSEIENGAPIAVEERICNPALNLDARQLELKGYVGFSNLPQQLIEKIKKRGCTFNIMCVGETGIGKSTLMESLFNQSFELDPCSHELNTVELRERNFEVEERDILLKLALVETAGFGDQMDKENSVRVIVDYLNNKYEMYLQEELRVKRNLRLYHDTRIHACLYFISPTGHGLKALDVYAMKQLGNKVNVIPVIAKADTISKEELKRFKCKKLNSRCCIAKRYIFFQILEEIRSNDIQIYHFPEDDSNAAEENAVFNSVVPFAVVGSTDFVKKGDQLVRARQYPWGIVEVENEDHCDFLKLRAALIRVNIAHLLERTHTLLYEKYRCVRLKELGVKDGDIGPGMMQAYKMVYIPFKRKSELLAQVQSTESEVRERFVQKIKAKELELKEKEREIQEKMETQNREFQLEMQRLDEKCRQVDKEIMDFEHAKQQFLLTKTKKK</sequence>
<evidence type="ECO:0000256" key="7">
    <source>
        <dbReference type="RuleBase" id="RU004560"/>
    </source>
</evidence>
<dbReference type="GO" id="GO:0005525">
    <property type="term" value="F:GTP binding"/>
    <property type="evidence" value="ECO:0007669"/>
    <property type="project" value="UniProtKB-KW"/>
</dbReference>
<evidence type="ECO:0000256" key="3">
    <source>
        <dbReference type="ARBA" id="ARBA00022741"/>
    </source>
</evidence>
<dbReference type="OrthoDB" id="416553at2759"/>
<keyword evidence="2" id="KW-0963">Cytoplasm</keyword>
<dbReference type="FunFam" id="3.40.50.300:FF:002048">
    <property type="entry name" value="Septin 6"/>
    <property type="match status" value="1"/>
</dbReference>
<name>A0A0V1HWE8_9BILA</name>
<reference evidence="10 11" key="1">
    <citation type="submission" date="2015-01" db="EMBL/GenBank/DDBJ databases">
        <title>Evolution of Trichinella species and genotypes.</title>
        <authorList>
            <person name="Korhonen P.K."/>
            <person name="Edoardo P."/>
            <person name="Giuseppe L.R."/>
            <person name="Gasser R.B."/>
        </authorList>
    </citation>
    <scope>NUCLEOTIDE SEQUENCE [LARGE SCALE GENOMIC DNA]</scope>
    <source>
        <strain evidence="10">ISS1029</strain>
    </source>
</reference>
<keyword evidence="4 8" id="KW-0175">Coiled coil</keyword>
<organism evidence="10 11">
    <name type="scientific">Trichinella zimbabwensis</name>
    <dbReference type="NCBI Taxonomy" id="268475"/>
    <lineage>
        <taxon>Eukaryota</taxon>
        <taxon>Metazoa</taxon>
        <taxon>Ecdysozoa</taxon>
        <taxon>Nematoda</taxon>
        <taxon>Enoplea</taxon>
        <taxon>Dorylaimia</taxon>
        <taxon>Trichinellida</taxon>
        <taxon>Trichinellidae</taxon>
        <taxon>Trichinella</taxon>
    </lineage>
</organism>
<evidence type="ECO:0000256" key="1">
    <source>
        <dbReference type="ARBA" id="ARBA00004245"/>
    </source>
</evidence>
<dbReference type="InterPro" id="IPR016491">
    <property type="entry name" value="Septin"/>
</dbReference>
<feature type="coiled-coil region" evidence="8">
    <location>
        <begin position="399"/>
        <end position="455"/>
    </location>
</feature>
<feature type="non-terminal residue" evidence="10">
    <location>
        <position position="1"/>
    </location>
</feature>
<evidence type="ECO:0000256" key="8">
    <source>
        <dbReference type="SAM" id="Coils"/>
    </source>
</evidence>
<dbReference type="SUPFAM" id="SSF52540">
    <property type="entry name" value="P-loop containing nucleoside triphosphate hydrolases"/>
    <property type="match status" value="1"/>
</dbReference>
<dbReference type="EMBL" id="JYDP01000019">
    <property type="protein sequence ID" value="KRZ15115.1"/>
    <property type="molecule type" value="Genomic_DNA"/>
</dbReference>
<comment type="caution">
    <text evidence="10">The sequence shown here is derived from an EMBL/GenBank/DDBJ whole genome shotgun (WGS) entry which is preliminary data.</text>
</comment>
<proteinExistence type="inferred from homology"/>
<comment type="subcellular location">
    <subcellularLocation>
        <location evidence="1">Cytoplasm</location>
        <location evidence="1">Cytoskeleton</location>
    </subcellularLocation>
</comment>
<dbReference type="STRING" id="268475.A0A0V1HWE8"/>
<evidence type="ECO:0000259" key="9">
    <source>
        <dbReference type="PROSITE" id="PS51719"/>
    </source>
</evidence>
<gene>
    <name evidence="10" type="primary">sept8-b</name>
    <name evidence="10" type="ORF">T11_5577</name>
</gene>